<dbReference type="AlphaFoldDB" id="A0A7J8GRL2"/>
<reference evidence="2 3" key="1">
    <citation type="journal article" date="2020" name="Nature">
        <title>Six reference-quality genomes reveal evolution of bat adaptations.</title>
        <authorList>
            <person name="Jebb D."/>
            <person name="Huang Z."/>
            <person name="Pippel M."/>
            <person name="Hughes G.M."/>
            <person name="Lavrichenko K."/>
            <person name="Devanna P."/>
            <person name="Winkler S."/>
            <person name="Jermiin L.S."/>
            <person name="Skirmuntt E.C."/>
            <person name="Katzourakis A."/>
            <person name="Burkitt-Gray L."/>
            <person name="Ray D.A."/>
            <person name="Sullivan K.A.M."/>
            <person name="Roscito J.G."/>
            <person name="Kirilenko B.M."/>
            <person name="Davalos L.M."/>
            <person name="Corthals A.P."/>
            <person name="Power M.L."/>
            <person name="Jones G."/>
            <person name="Ransome R.D."/>
            <person name="Dechmann D.K.N."/>
            <person name="Locatelli A.G."/>
            <person name="Puechmaille S.J."/>
            <person name="Fedrigo O."/>
            <person name="Jarvis E.D."/>
            <person name="Hiller M."/>
            <person name="Vernes S.C."/>
            <person name="Myers E.W."/>
            <person name="Teeling E.C."/>
        </authorList>
    </citation>
    <scope>NUCLEOTIDE SEQUENCE [LARGE SCALE GENOMIC DNA]</scope>
    <source>
        <strain evidence="2">MMolMol1</strain>
        <tissue evidence="2">Muscle</tissue>
    </source>
</reference>
<dbReference type="Proteomes" id="UP000550707">
    <property type="component" value="Unassembled WGS sequence"/>
</dbReference>
<feature type="region of interest" description="Disordered" evidence="1">
    <location>
        <begin position="96"/>
        <end position="120"/>
    </location>
</feature>
<sequence>MKEALGSLKIITREGLAVRPKYGTERVECPPRDHVCVELGQLCLIWNKAIGASYEEGSTYSRTAFTPWLLHLPLTRSDTSPLGACSTHMYNSQHNARPLSGFHVTGEQSGPSSPLAARVP</sequence>
<name>A0A7J8GRL2_MOLMO</name>
<proteinExistence type="predicted"/>
<evidence type="ECO:0000313" key="3">
    <source>
        <dbReference type="Proteomes" id="UP000550707"/>
    </source>
</evidence>
<keyword evidence="3" id="KW-1185">Reference proteome</keyword>
<dbReference type="EMBL" id="JACASF010000008">
    <property type="protein sequence ID" value="KAF6462295.1"/>
    <property type="molecule type" value="Genomic_DNA"/>
</dbReference>
<gene>
    <name evidence="2" type="ORF">HJG59_011330</name>
</gene>
<evidence type="ECO:0000256" key="1">
    <source>
        <dbReference type="SAM" id="MobiDB-lite"/>
    </source>
</evidence>
<dbReference type="InParanoid" id="A0A7J8GRL2"/>
<evidence type="ECO:0000313" key="2">
    <source>
        <dbReference type="EMBL" id="KAF6462295.1"/>
    </source>
</evidence>
<organism evidence="2 3">
    <name type="scientific">Molossus molossus</name>
    <name type="common">Pallas' mastiff bat</name>
    <name type="synonym">Vespertilio molossus</name>
    <dbReference type="NCBI Taxonomy" id="27622"/>
    <lineage>
        <taxon>Eukaryota</taxon>
        <taxon>Metazoa</taxon>
        <taxon>Chordata</taxon>
        <taxon>Craniata</taxon>
        <taxon>Vertebrata</taxon>
        <taxon>Euteleostomi</taxon>
        <taxon>Mammalia</taxon>
        <taxon>Eutheria</taxon>
        <taxon>Laurasiatheria</taxon>
        <taxon>Chiroptera</taxon>
        <taxon>Yangochiroptera</taxon>
        <taxon>Molossidae</taxon>
        <taxon>Molossus</taxon>
    </lineage>
</organism>
<comment type="caution">
    <text evidence="2">The sequence shown here is derived from an EMBL/GenBank/DDBJ whole genome shotgun (WGS) entry which is preliminary data.</text>
</comment>
<protein>
    <submittedName>
        <fullName evidence="2">Uncharacterized protein</fullName>
    </submittedName>
</protein>
<accession>A0A7J8GRL2</accession>